<sequence>MAEAVRPKKTKSKTTGKSQEKKQKQHTESVKKALEHDGLCDKASAPECSELPSVDFTDIPLSLPLEVSPPQTQDLPQAPSTAVTQEDHGTDQETESASFKTADSLLPVCENNDKEQSKHKDASEPQGIKEDQSVAQTEHRHYDRTLLQSAPQISSVPALYPILPSPSLDVPLLSTQPTGCSELAADTSLQPVGGTILSAPPLRDPAVLRLPEQESSPPSLIPVDVVEAENPPRQRLYPELPKPQCSATVVQAFTSEQLRLWEPGSWLENVELHAAEFEGLAHQEGHELYELLMNYWRCRKQLTQAQTELQAANSDCKSMQNRLWSFKDEQLTLQGVCADQAKVCGYHRFQKVVLSEAVVAELRHLFEAKAELLHQTVALHSYTAVLSRLQLESYLYRLLDSNPMTRNVAVQETSSGCPGGKSQPCSLRPVKESISVLFSFTRRVLDDSQFQADIHLWLQKLVSVLHVVGSAGEHLYLLNHLLCCPAGVGKWAVPFLQIKVLENPSGVYHFMQALAVLMSPVRNRADFLCHMKPCEPKSPPTSHSDPASGNWTLVDEGGEEDEDPDTSWLLLSEDDLIALFSQFPFDELFKHLLGMSLEGNYQPQATTSQKMMKIFAFASSLVELLAVGLQTYNRARYRQFVKRIGHMIRMTLCYVSDHWAQYISLTGVGRTTVQEQSFSMEKLQVEFDHLFLRAVLHVLKAKRLGIWLFMSEMPYGTLSSAMLWRIFYIMHCAETEGLDRLSTGLGVEPCIQTLREPSHQEKFERWLAEINSSDGICLLTAFAHMAQPKRTDADPEFVKTIVLEIYEVAYVSVATRETFSKVGRELLAAIAAAHPNVISVLLERLQETIDKVGMVALYLFKELPLHLWRPLASEVGVIRGWLLDFALPAVENKLACIILEGLNWGYHPSGCLALPDALHTEVALLAVEAYQKYLTDKPYGGIISESIKQVSYLANVVRLGQTPETSFNQWAWDLVLRLKLHDNERRLQNAWNPLPSSPPLLPELTDVPTMHPVLKAVKAGIPIGCFLAIDMTTIGHSLEKFCTEGIALLKILVQSRHLKAVVHILDNLLPLVYPCQFYLLKNEQFLSCIQMFLQLDSGTPQGVTQQVTAKVAHLIGTSHSENVKLLNSVIQAHILESSRAGRVGAAAVLEFWVQVLTEQSLWHRDKTVLYLLDHLSRAAFLHQQEECLQKILYQQHKNALGYHGDKGILSSLVGWIVAGNVTPSFIEGNAMTEEVWFAWLVLNMESIFEEDSQLRRCVEHELLSSPAIHPDQALKKAQVRLKLHVVPSLQRMMVYRWAQQALVTPADHPLLPLVWQKFLQLYLRQPGPEFGLEARGCIGRRYFHTSAHTALLKELSQRLVEVSDFHHAASKALKVPRSPSESPGDIESLPGTPITQYMTSPELHIELVRLFGVFAVWLEDENLQKQEVYLPSLPKQYDAHKLAKIMQRQQEVWMEYMDVERVQHELNEVLSLWQKVKSEPSFLHPSTNSIFTDFINPQAARERILTNLRKHDAPQAALALVPMRAPVPDVPTACLSDEAASSALLLDALTRLQHQARLAAMRETQQVALDSELLEVLPQLYCNREEQISMQLECKGKGGQPCQGPAHISAKYEGMHLQEPVQTQIQSLKSDIKQLQTDAIKPPPQSVAEAAVHTENFITALVNAFKLHPSPAVQKVGIAAFYQVVSFVCEDTLRHPPTRQFFSSCVEILGQVFIQGVQTECRHILKTILQKRRLCNLLSPFFTPNASPAELVALYEEVVNALHTDSGDVIFMLLTKFDLSQWLLGAQPAFAERSRLMELIHLALGACGLEPDAEVHMPFNLFCKHWTRLLCHQFPDHYSDFLRLLMQSSSEQLLSPECWRSSLRVLGCSLPPPPRKAVSRTPSTASTSSTTSASPSTSTGSRPTPIYLSPQQVDETIEWLSNYFLKLRLSKGDFRSFGLLSKWAPYIEEVKAFLAYLVNYIINLEVNNCAKEPLGSARLLKALQDLQCKMAKLFKPWILVLDTDDASNPRCYPWLESDTAPATGLVSLYAQLTDTLHEKFKDRLLPGQRGALWLHLMHYCETCTSPKMPEYLLYAYHSEYKLLLWRDLHPDQTLMSQFFNVERGSPKSCFLFMGSLLCQVNWVSVLSEALGPQPSPGAQTMVVYLLYMMVFLAKEDHLLSKPESPLLSLLGQSSSLPWHLVDHSSYENVTGYVNTHYPASLILSHDASSQLVIQLLKMSAGFGASLESKPHKDMTVKCQAFLRLMVQFLTALDQNGNISLASLELEMEKLLECIVIFNPPETDLQQRHMATCSLFAELLTLLNGAGVSTAEGLGAKLHGWVEKRARGPLVLPLLTAACRCLASVRHMARATEACILSYFTDGGCPDQYSGWGPILVSLQVPELTVEDFVQESLSLGSFLTLYVYVQQKLNMEQTMVNEKRTLALLNSWLNQVFPSGPADEAKLFLWWHKALHLLQVQVEQGDSCALDYLILSLQGFQARLAMLSEERLNSGILGAIGLGRKSPLSSRFRVVARSMSAFLLVQVPSENQLRVQASSSLQLSAKAQQALAVLESMPGNKQYAELQEAVGQAFQFIKYPGHCLRDANRLLALLVNTLYTDLHYLDIIR</sequence>
<evidence type="ECO:0000256" key="3">
    <source>
        <dbReference type="SAM" id="MobiDB-lite"/>
    </source>
</evidence>
<feature type="region of interest" description="Disordered" evidence="3">
    <location>
        <begin position="537"/>
        <end position="565"/>
    </location>
</feature>
<dbReference type="InterPro" id="IPR051436">
    <property type="entry name" value="Autophagy-related_EPG5"/>
</dbReference>
<comment type="caution">
    <text evidence="6">The sequence shown here is derived from an EMBL/GenBank/DDBJ whole genome shotgun (WGS) entry which is preliminary data.</text>
</comment>
<dbReference type="GO" id="GO:0006914">
    <property type="term" value="P:autophagy"/>
    <property type="evidence" value="ECO:0007669"/>
    <property type="project" value="UniProtKB-KW"/>
</dbReference>
<feature type="compositionally biased region" description="Basic and acidic residues" evidence="3">
    <location>
        <begin position="111"/>
        <end position="141"/>
    </location>
</feature>
<dbReference type="InterPro" id="IPR059030">
    <property type="entry name" value="TPR_Epg5_mid"/>
</dbReference>
<evidence type="ECO:0000259" key="4">
    <source>
        <dbReference type="Pfam" id="PF26103"/>
    </source>
</evidence>
<gene>
    <name evidence="6" type="ORF">ACEWY4_011902</name>
</gene>
<comment type="similarity">
    <text evidence="1">Belongs to the EPG5 family.</text>
</comment>
<feature type="region of interest" description="Disordered" evidence="3">
    <location>
        <begin position="1"/>
        <end position="35"/>
    </location>
</feature>
<feature type="compositionally biased region" description="Polar residues" evidence="3">
    <location>
        <begin position="69"/>
        <end position="84"/>
    </location>
</feature>
<keyword evidence="7" id="KW-1185">Reference proteome</keyword>
<dbReference type="Pfam" id="PF26573">
    <property type="entry name" value="TPR_Epg5_2"/>
    <property type="match status" value="1"/>
</dbReference>
<proteinExistence type="inferred from homology"/>
<protein>
    <recommendedName>
        <fullName evidence="8">Ectopic P granules protein 5 homolog</fullName>
    </recommendedName>
</protein>
<evidence type="ECO:0000256" key="1">
    <source>
        <dbReference type="ARBA" id="ARBA00010948"/>
    </source>
</evidence>
<accession>A0ABD1JYZ8</accession>
<dbReference type="Proteomes" id="UP001591681">
    <property type="component" value="Unassembled WGS sequence"/>
</dbReference>
<dbReference type="PANTHER" id="PTHR31139:SF4">
    <property type="entry name" value="ECTOPIC P GRANULES PROTEIN 5 HOMOLOG"/>
    <property type="match status" value="1"/>
</dbReference>
<feature type="compositionally biased region" description="Acidic residues" evidence="3">
    <location>
        <begin position="556"/>
        <end position="565"/>
    </location>
</feature>
<evidence type="ECO:0000313" key="6">
    <source>
        <dbReference type="EMBL" id="KAL2092104.1"/>
    </source>
</evidence>
<dbReference type="InterPro" id="IPR058750">
    <property type="entry name" value="TPR_Epg5"/>
</dbReference>
<evidence type="ECO:0000256" key="2">
    <source>
        <dbReference type="ARBA" id="ARBA00023006"/>
    </source>
</evidence>
<evidence type="ECO:0000313" key="7">
    <source>
        <dbReference type="Proteomes" id="UP001591681"/>
    </source>
</evidence>
<feature type="domain" description="Epg5-like central TPR repeats" evidence="4">
    <location>
        <begin position="1717"/>
        <end position="2122"/>
    </location>
</feature>
<dbReference type="Pfam" id="PF26103">
    <property type="entry name" value="TPR_Epg5"/>
    <property type="match status" value="1"/>
</dbReference>
<name>A0ABD1JYZ8_9TELE</name>
<keyword evidence="2" id="KW-0072">Autophagy</keyword>
<evidence type="ECO:0000259" key="5">
    <source>
        <dbReference type="Pfam" id="PF26573"/>
    </source>
</evidence>
<feature type="compositionally biased region" description="Low complexity" evidence="3">
    <location>
        <begin position="1879"/>
        <end position="1905"/>
    </location>
</feature>
<dbReference type="PANTHER" id="PTHR31139">
    <property type="entry name" value="ECTOPIC P GRANULES PROTEIN 5 HOMOLOG"/>
    <property type="match status" value="1"/>
</dbReference>
<dbReference type="EMBL" id="JBHFQA010000010">
    <property type="protein sequence ID" value="KAL2092104.1"/>
    <property type="molecule type" value="Genomic_DNA"/>
</dbReference>
<feature type="domain" description="Epg5-like TPR" evidence="5">
    <location>
        <begin position="1249"/>
        <end position="1458"/>
    </location>
</feature>
<feature type="compositionally biased region" description="Basic and acidic residues" evidence="3">
    <location>
        <begin position="18"/>
        <end position="35"/>
    </location>
</feature>
<feature type="compositionally biased region" description="Polar residues" evidence="3">
    <location>
        <begin position="540"/>
        <end position="551"/>
    </location>
</feature>
<feature type="region of interest" description="Disordered" evidence="3">
    <location>
        <begin position="61"/>
        <end position="141"/>
    </location>
</feature>
<feature type="region of interest" description="Disordered" evidence="3">
    <location>
        <begin position="1373"/>
        <end position="1392"/>
    </location>
</feature>
<evidence type="ECO:0008006" key="8">
    <source>
        <dbReference type="Google" id="ProtNLM"/>
    </source>
</evidence>
<reference evidence="6 7" key="1">
    <citation type="submission" date="2024-09" db="EMBL/GenBank/DDBJ databases">
        <title>A chromosome-level genome assembly of Gray's grenadier anchovy, Coilia grayii.</title>
        <authorList>
            <person name="Fu Z."/>
        </authorList>
    </citation>
    <scope>NUCLEOTIDE SEQUENCE [LARGE SCALE GENOMIC DNA]</scope>
    <source>
        <strain evidence="6">G4</strain>
        <tissue evidence="6">Muscle</tissue>
    </source>
</reference>
<feature type="region of interest" description="Disordered" evidence="3">
    <location>
        <begin position="1873"/>
        <end position="1907"/>
    </location>
</feature>
<organism evidence="6 7">
    <name type="scientific">Coilia grayii</name>
    <name type="common">Gray's grenadier anchovy</name>
    <dbReference type="NCBI Taxonomy" id="363190"/>
    <lineage>
        <taxon>Eukaryota</taxon>
        <taxon>Metazoa</taxon>
        <taxon>Chordata</taxon>
        <taxon>Craniata</taxon>
        <taxon>Vertebrata</taxon>
        <taxon>Euteleostomi</taxon>
        <taxon>Actinopterygii</taxon>
        <taxon>Neopterygii</taxon>
        <taxon>Teleostei</taxon>
        <taxon>Clupei</taxon>
        <taxon>Clupeiformes</taxon>
        <taxon>Clupeoidei</taxon>
        <taxon>Engraulidae</taxon>
        <taxon>Coilinae</taxon>
        <taxon>Coilia</taxon>
    </lineage>
</organism>